<dbReference type="PATRIC" id="fig|1304281.5.peg.2745"/>
<dbReference type="EMBL" id="LFNG01000021">
    <property type="protein sequence ID" value="KMQ70354.1"/>
    <property type="molecule type" value="Genomic_DNA"/>
</dbReference>
<sequence length="170" mass="19126">MKKLLLIIPLLLFSCDKKEAVGQNDVKEDSVVTIPENNPDTVNEAMVPIEKQEPKPSNTFRVVEGDKIIKTINGEMIPLKIQDEFTKDNQQYVLKIKNFSNKRIEGKIEPESSEMNIRFNQIKLANGDLDGPFGRDISYDIQKTGEIWLIIGKSNMASGDAKGKFSVSIK</sequence>
<keyword evidence="2" id="KW-1185">Reference proteome</keyword>
<protein>
    <recommendedName>
        <fullName evidence="3">Lipoprotein</fullName>
    </recommendedName>
</protein>
<dbReference type="Proteomes" id="UP000035900">
    <property type="component" value="Unassembled WGS sequence"/>
</dbReference>
<dbReference type="OrthoDB" id="1255149at2"/>
<proteinExistence type="predicted"/>
<dbReference type="PROSITE" id="PS51257">
    <property type="entry name" value="PROKAR_LIPOPROTEIN"/>
    <property type="match status" value="1"/>
</dbReference>
<accession>A0A0J7IX15</accession>
<evidence type="ECO:0000313" key="2">
    <source>
        <dbReference type="Proteomes" id="UP000035900"/>
    </source>
</evidence>
<evidence type="ECO:0000313" key="1">
    <source>
        <dbReference type="EMBL" id="KMQ70354.1"/>
    </source>
</evidence>
<organism evidence="1 2">
    <name type="scientific">Chryseobacterium koreense CCUG 49689</name>
    <dbReference type="NCBI Taxonomy" id="1304281"/>
    <lineage>
        <taxon>Bacteria</taxon>
        <taxon>Pseudomonadati</taxon>
        <taxon>Bacteroidota</taxon>
        <taxon>Flavobacteriia</taxon>
        <taxon>Flavobacteriales</taxon>
        <taxon>Weeksellaceae</taxon>
        <taxon>Chryseobacterium group</taxon>
        <taxon>Chryseobacterium</taxon>
    </lineage>
</organism>
<evidence type="ECO:0008006" key="3">
    <source>
        <dbReference type="Google" id="ProtNLM"/>
    </source>
</evidence>
<gene>
    <name evidence="1" type="ORF">ACM44_12745</name>
</gene>
<dbReference type="RefSeq" id="WP_048500432.1">
    <property type="nucleotide sequence ID" value="NZ_LFNG01000021.1"/>
</dbReference>
<dbReference type="STRING" id="1304281.ACM44_12745"/>
<name>A0A0J7IX15_9FLAO</name>
<dbReference type="AlphaFoldDB" id="A0A0J7IX15"/>
<reference evidence="1 2" key="1">
    <citation type="journal article" date="2004" name="Int. J. Syst. Evol. Microbiol.">
        <title>Kaistella koreensis gen. nov., sp. nov., a novel member of the Chryseobacterium-Bergeyella-Riemerella branch.</title>
        <authorList>
            <person name="Kim M.K."/>
            <person name="Im W.T."/>
            <person name="Shin Y.K."/>
            <person name="Lim J.H."/>
            <person name="Kim S.H."/>
            <person name="Lee B.C."/>
            <person name="Park M.Y."/>
            <person name="Lee K.Y."/>
            <person name="Lee S.T."/>
        </authorList>
    </citation>
    <scope>NUCLEOTIDE SEQUENCE [LARGE SCALE GENOMIC DNA]</scope>
    <source>
        <strain evidence="1 2">CCUG 49689</strain>
    </source>
</reference>
<comment type="caution">
    <text evidence="1">The sequence shown here is derived from an EMBL/GenBank/DDBJ whole genome shotgun (WGS) entry which is preliminary data.</text>
</comment>